<evidence type="ECO:0000256" key="2">
    <source>
        <dbReference type="ARBA" id="ARBA00022723"/>
    </source>
</evidence>
<evidence type="ECO:0000256" key="3">
    <source>
        <dbReference type="ARBA" id="ARBA00022801"/>
    </source>
</evidence>
<dbReference type="Proteomes" id="UP001343724">
    <property type="component" value="Unassembled WGS sequence"/>
</dbReference>
<keyword evidence="3" id="KW-0378">Hydrolase</keyword>
<protein>
    <submittedName>
        <fullName evidence="6">Type II toxin-antitoxin system VapC family toxin</fullName>
    </submittedName>
</protein>
<dbReference type="RefSeq" id="WP_326440247.1">
    <property type="nucleotide sequence ID" value="NZ_JAYMFH010000009.1"/>
</dbReference>
<proteinExistence type="predicted"/>
<dbReference type="CDD" id="cd09873">
    <property type="entry name" value="PIN_Pae0151-like"/>
    <property type="match status" value="1"/>
</dbReference>
<dbReference type="SUPFAM" id="SSF88723">
    <property type="entry name" value="PIN domain-like"/>
    <property type="match status" value="1"/>
</dbReference>
<dbReference type="InterPro" id="IPR044153">
    <property type="entry name" value="PIN_Pae0151-like"/>
</dbReference>
<dbReference type="InterPro" id="IPR029060">
    <property type="entry name" value="PIN-like_dom_sf"/>
</dbReference>
<sequence>MIVLDVNAGVAMAQGAEEGKALGDLILTGEEIIAPHFYLTEAANVAWKYVRAGQLDEEGSHIFLEAIVDLVDRFVPAEEILIEALHLSIQNNHPLYDMLYLSVARRNAATLFTLDKKLRAICESNGVNCIGMERL</sequence>
<keyword evidence="1" id="KW-0540">Nuclease</keyword>
<dbReference type="InterPro" id="IPR002716">
    <property type="entry name" value="PIN_dom"/>
</dbReference>
<evidence type="ECO:0000313" key="6">
    <source>
        <dbReference type="EMBL" id="MEC4295156.1"/>
    </source>
</evidence>
<comment type="caution">
    <text evidence="6">The sequence shown here is derived from an EMBL/GenBank/DDBJ whole genome shotgun (WGS) entry which is preliminary data.</text>
</comment>
<dbReference type="PANTHER" id="PTHR35901:SF1">
    <property type="entry name" value="EXONUCLEASE VAPC9"/>
    <property type="match status" value="1"/>
</dbReference>
<evidence type="ECO:0000256" key="1">
    <source>
        <dbReference type="ARBA" id="ARBA00022722"/>
    </source>
</evidence>
<evidence type="ECO:0000259" key="5">
    <source>
        <dbReference type="Pfam" id="PF01850"/>
    </source>
</evidence>
<gene>
    <name evidence="6" type="ORF">VJ920_07520</name>
</gene>
<dbReference type="EMBL" id="JAYMFH010000009">
    <property type="protein sequence ID" value="MEC4295156.1"/>
    <property type="molecule type" value="Genomic_DNA"/>
</dbReference>
<keyword evidence="7" id="KW-1185">Reference proteome</keyword>
<reference evidence="6 7" key="1">
    <citation type="submission" date="2024-01" db="EMBL/GenBank/DDBJ databases">
        <title>novel species in genus Adlercreutzia.</title>
        <authorList>
            <person name="Liu X."/>
        </authorList>
    </citation>
    <scope>NUCLEOTIDE SEQUENCE [LARGE SCALE GENOMIC DNA]</scope>
    <source>
        <strain evidence="6 7">R22</strain>
    </source>
</reference>
<keyword evidence="2" id="KW-0479">Metal-binding</keyword>
<name>A0ABU6IZQ5_9ACTN</name>
<keyword evidence="4" id="KW-0460">Magnesium</keyword>
<accession>A0ABU6IZQ5</accession>
<evidence type="ECO:0000256" key="4">
    <source>
        <dbReference type="ARBA" id="ARBA00022842"/>
    </source>
</evidence>
<dbReference type="PANTHER" id="PTHR35901">
    <property type="entry name" value="RIBONUCLEASE VAPC3"/>
    <property type="match status" value="1"/>
</dbReference>
<feature type="domain" description="PIN" evidence="5">
    <location>
        <begin position="2"/>
        <end position="122"/>
    </location>
</feature>
<organism evidence="6 7">
    <name type="scientific">Adlercreutzia shanghongiae</name>
    <dbReference type="NCBI Taxonomy" id="3111773"/>
    <lineage>
        <taxon>Bacteria</taxon>
        <taxon>Bacillati</taxon>
        <taxon>Actinomycetota</taxon>
        <taxon>Coriobacteriia</taxon>
        <taxon>Eggerthellales</taxon>
        <taxon>Eggerthellaceae</taxon>
        <taxon>Adlercreutzia</taxon>
    </lineage>
</organism>
<dbReference type="Gene3D" id="3.40.50.1010">
    <property type="entry name" value="5'-nuclease"/>
    <property type="match status" value="1"/>
</dbReference>
<evidence type="ECO:0000313" key="7">
    <source>
        <dbReference type="Proteomes" id="UP001343724"/>
    </source>
</evidence>
<dbReference type="InterPro" id="IPR051619">
    <property type="entry name" value="TypeII_TA_RNase_PINc/VapC"/>
</dbReference>
<dbReference type="Pfam" id="PF01850">
    <property type="entry name" value="PIN"/>
    <property type="match status" value="1"/>
</dbReference>